<proteinExistence type="predicted"/>
<accession>A0A918EPG5</accession>
<reference evidence="2" key="2">
    <citation type="submission" date="2020-09" db="EMBL/GenBank/DDBJ databases">
        <authorList>
            <person name="Sun Q."/>
            <person name="Ohkuma M."/>
        </authorList>
    </citation>
    <scope>NUCLEOTIDE SEQUENCE</scope>
    <source>
        <strain evidence="2">JCM 3131</strain>
    </source>
</reference>
<dbReference type="InterPro" id="IPR034660">
    <property type="entry name" value="DinB/YfiT-like"/>
</dbReference>
<dbReference type="InterPro" id="IPR024775">
    <property type="entry name" value="DinB-like"/>
</dbReference>
<dbReference type="EMBL" id="BMQK01000003">
    <property type="protein sequence ID" value="GGQ50413.1"/>
    <property type="molecule type" value="Genomic_DNA"/>
</dbReference>
<reference evidence="2" key="1">
    <citation type="journal article" date="2014" name="Int. J. Syst. Evol. Microbiol.">
        <title>Complete genome sequence of Corynebacterium casei LMG S-19264T (=DSM 44701T), isolated from a smear-ripened cheese.</title>
        <authorList>
            <consortium name="US DOE Joint Genome Institute (JGI-PGF)"/>
            <person name="Walter F."/>
            <person name="Albersmeier A."/>
            <person name="Kalinowski J."/>
            <person name="Ruckert C."/>
        </authorList>
    </citation>
    <scope>NUCLEOTIDE SEQUENCE</scope>
    <source>
        <strain evidence="2">JCM 3131</strain>
    </source>
</reference>
<protein>
    <recommendedName>
        <fullName evidence="1">DinB-like domain-containing protein</fullName>
    </recommendedName>
</protein>
<name>A0A918EPG5_9ACTN</name>
<comment type="caution">
    <text evidence="2">The sequence shown here is derived from an EMBL/GenBank/DDBJ whole genome shotgun (WGS) entry which is preliminary data.</text>
</comment>
<organism evidence="2 3">
    <name type="scientific">Streptomyces ruber</name>
    <dbReference type="NCBI Taxonomy" id="83378"/>
    <lineage>
        <taxon>Bacteria</taxon>
        <taxon>Bacillati</taxon>
        <taxon>Actinomycetota</taxon>
        <taxon>Actinomycetes</taxon>
        <taxon>Kitasatosporales</taxon>
        <taxon>Streptomycetaceae</taxon>
        <taxon>Streptomyces</taxon>
    </lineage>
</organism>
<dbReference type="Proteomes" id="UP000620156">
    <property type="component" value="Unassembled WGS sequence"/>
</dbReference>
<dbReference type="Gene3D" id="1.20.120.450">
    <property type="entry name" value="dinb family like domain"/>
    <property type="match status" value="1"/>
</dbReference>
<evidence type="ECO:0000313" key="3">
    <source>
        <dbReference type="Proteomes" id="UP000620156"/>
    </source>
</evidence>
<dbReference type="SUPFAM" id="SSF109854">
    <property type="entry name" value="DinB/YfiT-like putative metalloenzymes"/>
    <property type="match status" value="1"/>
</dbReference>
<dbReference type="AlphaFoldDB" id="A0A918EPG5"/>
<sequence length="212" mass="22603">MPRREVGGGAASVFYGGAECGNADPGGQEMCDSRSYGNADGMETNDVLIEAYGRIKEEVHSVLGGLTPDDLNSPPQGGANPIGWLVWHLTRVQDDHVADVAGRDQVWTSEGWADRFGLGLPVEDTGYGHTPEQVAQVRVGSADLLLGYYDAVHERTLAYLGGLTAKDLDDVVDENWDPPVTLGVRLASVLSDDLQHVGQAAYARGLLQRAAS</sequence>
<dbReference type="Pfam" id="PF12867">
    <property type="entry name" value="DinB_2"/>
    <property type="match status" value="1"/>
</dbReference>
<gene>
    <name evidence="2" type="ORF">GCM10010145_19250</name>
</gene>
<dbReference type="NCBIfam" id="NF047843">
    <property type="entry name" value="MST_Rv0443"/>
    <property type="match status" value="1"/>
</dbReference>
<feature type="domain" description="DinB-like" evidence="1">
    <location>
        <begin position="57"/>
        <end position="200"/>
    </location>
</feature>
<evidence type="ECO:0000313" key="2">
    <source>
        <dbReference type="EMBL" id="GGQ50413.1"/>
    </source>
</evidence>
<keyword evidence="3" id="KW-1185">Reference proteome</keyword>
<evidence type="ECO:0000259" key="1">
    <source>
        <dbReference type="Pfam" id="PF12867"/>
    </source>
</evidence>